<organism evidence="1 2">
    <name type="scientific">Periplaneta americana</name>
    <name type="common">American cockroach</name>
    <name type="synonym">Blatta americana</name>
    <dbReference type="NCBI Taxonomy" id="6978"/>
    <lineage>
        <taxon>Eukaryota</taxon>
        <taxon>Metazoa</taxon>
        <taxon>Ecdysozoa</taxon>
        <taxon>Arthropoda</taxon>
        <taxon>Hexapoda</taxon>
        <taxon>Insecta</taxon>
        <taxon>Pterygota</taxon>
        <taxon>Neoptera</taxon>
        <taxon>Polyneoptera</taxon>
        <taxon>Dictyoptera</taxon>
        <taxon>Blattodea</taxon>
        <taxon>Blattoidea</taxon>
        <taxon>Blattidae</taxon>
        <taxon>Blattinae</taxon>
        <taxon>Periplaneta</taxon>
    </lineage>
</organism>
<dbReference type="PANTHER" id="PTHR45913">
    <property type="entry name" value="EPM2A-INTERACTING PROTEIN 1"/>
    <property type="match status" value="1"/>
</dbReference>
<accession>A0ABQ8SGM9</accession>
<proteinExistence type="predicted"/>
<gene>
    <name evidence="1" type="ORF">ANN_15501</name>
</gene>
<protein>
    <submittedName>
        <fullName evidence="1">Uncharacterized protein</fullName>
    </submittedName>
</protein>
<evidence type="ECO:0000313" key="1">
    <source>
        <dbReference type="EMBL" id="KAJ4433242.1"/>
    </source>
</evidence>
<sequence>MVDLCEGGNEPADSLKAICNRDKQVVRVEGDLIKAEKLDKDHNNALSESTMRISYKICHEIAKELKTFNEGEFIKRCLIILVDELCPQQVGEVEAICLSRRTVVRRLQSVRMGYKALANNADFSVNCSGRPARRGGSDSTTLATGDREQEVSCLASANFPLSLSRSADQDNLRLIRA</sequence>
<dbReference type="Proteomes" id="UP001148838">
    <property type="component" value="Unassembled WGS sequence"/>
</dbReference>
<dbReference type="PANTHER" id="PTHR45913:SF5">
    <property type="entry name" value="GENERAL TRANSCRIPTION FACTOR II-I REPEAT DOMAIN-CONTAINING PROTEIN 2A-LIKE PROTEIN"/>
    <property type="match status" value="1"/>
</dbReference>
<keyword evidence="2" id="KW-1185">Reference proteome</keyword>
<comment type="caution">
    <text evidence="1">The sequence shown here is derived from an EMBL/GenBank/DDBJ whole genome shotgun (WGS) entry which is preliminary data.</text>
</comment>
<name>A0ABQ8SGM9_PERAM</name>
<reference evidence="1 2" key="1">
    <citation type="journal article" date="2022" name="Allergy">
        <title>Genome assembly and annotation of Periplaneta americana reveal a comprehensive cockroach allergen profile.</title>
        <authorList>
            <person name="Wang L."/>
            <person name="Xiong Q."/>
            <person name="Saelim N."/>
            <person name="Wang L."/>
            <person name="Nong W."/>
            <person name="Wan A.T."/>
            <person name="Shi M."/>
            <person name="Liu X."/>
            <person name="Cao Q."/>
            <person name="Hui J.H.L."/>
            <person name="Sookrung N."/>
            <person name="Leung T.F."/>
            <person name="Tungtrongchitr A."/>
            <person name="Tsui S.K.W."/>
        </authorList>
    </citation>
    <scope>NUCLEOTIDE SEQUENCE [LARGE SCALE GENOMIC DNA]</scope>
    <source>
        <strain evidence="1">PWHHKU_190912</strain>
    </source>
</reference>
<evidence type="ECO:0000313" key="2">
    <source>
        <dbReference type="Proteomes" id="UP001148838"/>
    </source>
</evidence>
<dbReference type="EMBL" id="JAJSOF020000027">
    <property type="protein sequence ID" value="KAJ4433242.1"/>
    <property type="molecule type" value="Genomic_DNA"/>
</dbReference>